<comment type="caution">
    <text evidence="3">The sequence shown here is derived from an EMBL/GenBank/DDBJ whole genome shotgun (WGS) entry which is preliminary data.</text>
</comment>
<dbReference type="AlphaFoldDB" id="A0A4R6UBC7"/>
<dbReference type="InterPro" id="IPR021994">
    <property type="entry name" value="DUF3592"/>
</dbReference>
<evidence type="ECO:0000259" key="2">
    <source>
        <dbReference type="Pfam" id="PF12158"/>
    </source>
</evidence>
<dbReference type="RefSeq" id="WP_133593705.1">
    <property type="nucleotide sequence ID" value="NZ_CP037953.1"/>
</dbReference>
<reference evidence="3 4" key="1">
    <citation type="submission" date="2019-03" db="EMBL/GenBank/DDBJ databases">
        <title>Genomic Encyclopedia of Type Strains, Phase IV (KMG-IV): sequencing the most valuable type-strain genomes for metagenomic binning, comparative biology and taxonomic classification.</title>
        <authorList>
            <person name="Goeker M."/>
        </authorList>
    </citation>
    <scope>NUCLEOTIDE SEQUENCE [LARGE SCALE GENOMIC DNA]</scope>
    <source>
        <strain evidence="3 4">DSM 103792</strain>
    </source>
</reference>
<name>A0A4R6UBC7_9GAMM</name>
<evidence type="ECO:0000256" key="1">
    <source>
        <dbReference type="SAM" id="Phobius"/>
    </source>
</evidence>
<protein>
    <submittedName>
        <fullName evidence="3">Uncharacterized protein DUF3592</fullName>
    </submittedName>
</protein>
<feature type="transmembrane region" description="Helical" evidence="1">
    <location>
        <begin position="147"/>
        <end position="167"/>
    </location>
</feature>
<keyword evidence="1" id="KW-1133">Transmembrane helix</keyword>
<keyword evidence="1" id="KW-0472">Membrane</keyword>
<keyword evidence="1" id="KW-0812">Transmembrane</keyword>
<dbReference type="OrthoDB" id="13503at2"/>
<evidence type="ECO:0000313" key="4">
    <source>
        <dbReference type="Proteomes" id="UP000295375"/>
    </source>
</evidence>
<evidence type="ECO:0000313" key="3">
    <source>
        <dbReference type="EMBL" id="TDQ43212.1"/>
    </source>
</evidence>
<accession>A0A4R6UBC7</accession>
<keyword evidence="4" id="KW-1185">Reference proteome</keyword>
<proteinExistence type="predicted"/>
<dbReference type="Proteomes" id="UP000295375">
    <property type="component" value="Unassembled WGS sequence"/>
</dbReference>
<sequence length="176" mass="19455">MKARASSSAGTTRNWGLLLPGLLFTAFSLYISYAIYWSHQQQSDASSNFVPVAAKILGSKINQTNTRVSGTTSSSRVYTLQVSYQYQVDDKTFTSQRFNYLGSGYDCEEAAQQVLAEYPVGAVHTAYYNPDNPADAVLIKSMPSTPGYIIVPTLFVLVGFLCVYAGWKGKLRFDRK</sequence>
<dbReference type="Pfam" id="PF12158">
    <property type="entry name" value="DUF3592"/>
    <property type="match status" value="1"/>
</dbReference>
<organism evidence="3 4">
    <name type="scientific">Permianibacter aggregans</name>
    <dbReference type="NCBI Taxonomy" id="1510150"/>
    <lineage>
        <taxon>Bacteria</taxon>
        <taxon>Pseudomonadati</taxon>
        <taxon>Pseudomonadota</taxon>
        <taxon>Gammaproteobacteria</taxon>
        <taxon>Pseudomonadales</taxon>
        <taxon>Pseudomonadaceae</taxon>
        <taxon>Permianibacter</taxon>
    </lineage>
</organism>
<feature type="domain" description="DUF3592" evidence="2">
    <location>
        <begin position="55"/>
        <end position="141"/>
    </location>
</feature>
<feature type="transmembrane region" description="Helical" evidence="1">
    <location>
        <begin position="15"/>
        <end position="36"/>
    </location>
</feature>
<dbReference type="EMBL" id="SNYM01000031">
    <property type="protein sequence ID" value="TDQ43212.1"/>
    <property type="molecule type" value="Genomic_DNA"/>
</dbReference>
<gene>
    <name evidence="3" type="ORF">EV696_13110</name>
</gene>